<dbReference type="PANTHER" id="PTHR46922:SF4">
    <property type="entry name" value="DHHA1 DOMAIN PROTEIN"/>
    <property type="match status" value="1"/>
</dbReference>
<evidence type="ECO:0000313" key="3">
    <source>
        <dbReference type="Proteomes" id="UP000017184"/>
    </source>
</evidence>
<evidence type="ECO:0000259" key="1">
    <source>
        <dbReference type="Pfam" id="PF02272"/>
    </source>
</evidence>
<dbReference type="Pfam" id="PF02272">
    <property type="entry name" value="DHHA1"/>
    <property type="match status" value="1"/>
</dbReference>
<dbReference type="PANTHER" id="PTHR46922">
    <property type="entry name" value="DHHA1 DOMAIN PROTEIN"/>
    <property type="match status" value="1"/>
</dbReference>
<dbReference type="RefSeq" id="WP_022776543.1">
    <property type="nucleotide sequence ID" value="NC_022576.1"/>
</dbReference>
<dbReference type="PATRIC" id="fig|946483.4.peg.2582"/>
<dbReference type="GO" id="GO:0016787">
    <property type="term" value="F:hydrolase activity"/>
    <property type="evidence" value="ECO:0007669"/>
    <property type="project" value="UniProtKB-KW"/>
</dbReference>
<gene>
    <name evidence="2" type="ORF">Cenrod_2553</name>
</gene>
<accession>U5NB07</accession>
<protein>
    <submittedName>
        <fullName evidence="2">Phosphohydrolase-like protein</fullName>
    </submittedName>
</protein>
<dbReference type="OrthoDB" id="10630at2"/>
<name>U5NB07_9BURK</name>
<feature type="domain" description="DHHA1" evidence="1">
    <location>
        <begin position="227"/>
        <end position="290"/>
    </location>
</feature>
<dbReference type="InterPro" id="IPR038763">
    <property type="entry name" value="DHH_sf"/>
</dbReference>
<dbReference type="STRING" id="946483.Cenrod_2553"/>
<dbReference type="InterPro" id="IPR003156">
    <property type="entry name" value="DHHA1_dom"/>
</dbReference>
<dbReference type="GO" id="GO:0003676">
    <property type="term" value="F:nucleic acid binding"/>
    <property type="evidence" value="ECO:0007669"/>
    <property type="project" value="InterPro"/>
</dbReference>
<sequence>MSANEAPAPTTPLVMHHGPHCPDGFASAMAAWMVFGDQAQYVPLDHGPMRTLADLPAVDARQVFLLDFCLPRALLEQIEERAAQLVVLDHHRSAADDLAGYVCSKGEVRFDMSKSGARLAWEYFHPDVQAPDLVRYVEDRDLWVWQYPQSAAFLAALDVEPMDFGRWREIAAFDAAQQAAFVQRGEAMDAKFRHLAQGMAEDARPIVLCGERGLMLNAPSMFHSLLGDLLCRKSGTFALLWTVDQNGRIKCGLRSRSGFDCIPLARPMGGGGHAQACGFRIDPRRLPELLGGNLDAEPPQG</sequence>
<dbReference type="EMBL" id="CP004885">
    <property type="protein sequence ID" value="AGX88607.1"/>
    <property type="molecule type" value="Genomic_DNA"/>
</dbReference>
<dbReference type="Proteomes" id="UP000017184">
    <property type="component" value="Chromosome"/>
</dbReference>
<keyword evidence="3" id="KW-1185">Reference proteome</keyword>
<dbReference type="AlphaFoldDB" id="U5NB07"/>
<dbReference type="KEGG" id="cbx:Cenrod_2553"/>
<reference evidence="2 3" key="1">
    <citation type="journal article" date="2013" name="Genome Biol.">
        <title>Genomic analysis reveals key aspects of prokaryotic symbiosis in the phototrophic consortium "Chlorochromatium aggregatum".</title>
        <authorList>
            <person name="Liu Z."/>
            <person name="Muller J."/>
            <person name="Li T."/>
            <person name="Alvey R.M."/>
            <person name="Vogl K."/>
            <person name="Frigaard N.U."/>
            <person name="Rockwell N.C."/>
            <person name="Boyd E.S."/>
            <person name="Tomsho L.P."/>
            <person name="Schuster S.C."/>
            <person name="Henke P."/>
            <person name="Rohde M."/>
            <person name="Overmann J."/>
            <person name="Bryant D.A."/>
        </authorList>
    </citation>
    <scope>NUCLEOTIDE SEQUENCE [LARGE SCALE GENOMIC DNA]</scope>
    <source>
        <strain evidence="2">CR</strain>
    </source>
</reference>
<dbReference type="SUPFAM" id="SSF64182">
    <property type="entry name" value="DHH phosphoesterases"/>
    <property type="match status" value="1"/>
</dbReference>
<keyword evidence="2" id="KW-0378">Hydrolase</keyword>
<dbReference type="HOGENOM" id="CLU_054374_1_0_4"/>
<proteinExistence type="predicted"/>
<evidence type="ECO:0000313" key="2">
    <source>
        <dbReference type="EMBL" id="AGX88607.1"/>
    </source>
</evidence>
<organism evidence="2 3">
    <name type="scientific">Candidatus Symbiobacter mobilis CR</name>
    <dbReference type="NCBI Taxonomy" id="946483"/>
    <lineage>
        <taxon>Bacteria</taxon>
        <taxon>Pseudomonadati</taxon>
        <taxon>Pseudomonadota</taxon>
        <taxon>Betaproteobacteria</taxon>
        <taxon>Burkholderiales</taxon>
        <taxon>Comamonadaceae</taxon>
    </lineage>
</organism>
<dbReference type="Gene3D" id="3.10.310.30">
    <property type="match status" value="1"/>
</dbReference>
<dbReference type="eggNOG" id="COG2404">
    <property type="taxonomic scope" value="Bacteria"/>
</dbReference>